<sequence>MMALPERSLNAYLRIDSLPEYQNFSYHFDYVTIIMALLFIFYIPSFCCTIKMLTFLLKTRTQSDSKDIHPYVFKSFLCMQLSNHIAVIFDYIVARIPNTSLVTFYFSSFNPDNIFKYFVAALYLFNYISQLYTVLFCFVRVLILFYPRTHSKVSFHICIVVFKIWSFVSFIFSLAASFPHIIHDFVGIQLDFPFQYGAIALTTTFAYGKYFQVMADFIFSAIVIICIVIMTSMMLMKMRNLKLM</sequence>
<feature type="transmembrane region" description="Helical" evidence="1">
    <location>
        <begin position="71"/>
        <end position="94"/>
    </location>
</feature>
<dbReference type="Pfam" id="PF10322">
    <property type="entry name" value="7TM_GPCR_Sru"/>
    <property type="match status" value="1"/>
</dbReference>
<feature type="transmembrane region" description="Helical" evidence="1">
    <location>
        <begin position="30"/>
        <end position="50"/>
    </location>
</feature>
<dbReference type="PANTHER" id="PTHR47516">
    <property type="entry name" value="SERPENTINE RECEPTOR, CLASS U-RELATED"/>
    <property type="match status" value="1"/>
</dbReference>
<name>E3MWP7_CAERE</name>
<dbReference type="PANTHER" id="PTHR47516:SF1">
    <property type="entry name" value="SERPENTINE RECEPTOR, CLASS T-RELATED"/>
    <property type="match status" value="1"/>
</dbReference>
<dbReference type="InParanoid" id="E3MWP7"/>
<keyword evidence="1" id="KW-1133">Transmembrane helix</keyword>
<gene>
    <name evidence="2" type="ORF">CRE_02470</name>
</gene>
<evidence type="ECO:0000313" key="2">
    <source>
        <dbReference type="EMBL" id="EFP10754.1"/>
    </source>
</evidence>
<dbReference type="InterPro" id="IPR003839">
    <property type="entry name" value="7TM_GPCR_serpentine_rcpt_Sru"/>
</dbReference>
<keyword evidence="1" id="KW-0472">Membrane</keyword>
<dbReference type="EMBL" id="DS268488">
    <property type="protein sequence ID" value="EFP10754.1"/>
    <property type="molecule type" value="Genomic_DNA"/>
</dbReference>
<dbReference type="AlphaFoldDB" id="E3MWP7"/>
<organism evidence="3">
    <name type="scientific">Caenorhabditis remanei</name>
    <name type="common">Caenorhabditis vulgaris</name>
    <dbReference type="NCBI Taxonomy" id="31234"/>
    <lineage>
        <taxon>Eukaryota</taxon>
        <taxon>Metazoa</taxon>
        <taxon>Ecdysozoa</taxon>
        <taxon>Nematoda</taxon>
        <taxon>Chromadorea</taxon>
        <taxon>Rhabditida</taxon>
        <taxon>Rhabditina</taxon>
        <taxon>Rhabditomorpha</taxon>
        <taxon>Rhabditoidea</taxon>
        <taxon>Rhabditidae</taxon>
        <taxon>Peloderinae</taxon>
        <taxon>Caenorhabditis</taxon>
    </lineage>
</organism>
<keyword evidence="3" id="KW-1185">Reference proteome</keyword>
<feature type="transmembrane region" description="Helical" evidence="1">
    <location>
        <begin position="155"/>
        <end position="176"/>
    </location>
</feature>
<feature type="transmembrane region" description="Helical" evidence="1">
    <location>
        <begin position="114"/>
        <end position="143"/>
    </location>
</feature>
<feature type="transmembrane region" description="Helical" evidence="1">
    <location>
        <begin position="217"/>
        <end position="236"/>
    </location>
</feature>
<accession>E3MWP7</accession>
<dbReference type="Proteomes" id="UP000008281">
    <property type="component" value="Unassembled WGS sequence"/>
</dbReference>
<dbReference type="HOGENOM" id="CLU_049496_2_0_1"/>
<evidence type="ECO:0000256" key="1">
    <source>
        <dbReference type="SAM" id="Phobius"/>
    </source>
</evidence>
<keyword evidence="1" id="KW-0812">Transmembrane</keyword>
<evidence type="ECO:0000313" key="3">
    <source>
        <dbReference type="Proteomes" id="UP000008281"/>
    </source>
</evidence>
<reference evidence="2" key="1">
    <citation type="submission" date="2007-07" db="EMBL/GenBank/DDBJ databases">
        <title>PCAP assembly of the Caenorhabditis remanei genome.</title>
        <authorList>
            <consortium name="The Caenorhabditis remanei Sequencing Consortium"/>
            <person name="Wilson R.K."/>
        </authorList>
    </citation>
    <scope>NUCLEOTIDE SEQUENCE [LARGE SCALE GENOMIC DNA]</scope>
    <source>
        <strain evidence="2">PB4641</strain>
    </source>
</reference>
<proteinExistence type="predicted"/>
<evidence type="ECO:0008006" key="4">
    <source>
        <dbReference type="Google" id="ProtNLM"/>
    </source>
</evidence>
<protein>
    <recommendedName>
        <fullName evidence="4">Serpentine receptor class gamma</fullName>
    </recommendedName>
</protein>